<keyword evidence="6" id="KW-1185">Reference proteome</keyword>
<evidence type="ECO:0000313" key="6">
    <source>
        <dbReference type="Proteomes" id="UP000567885"/>
    </source>
</evidence>
<evidence type="ECO:0000256" key="1">
    <source>
        <dbReference type="ARBA" id="ARBA00008858"/>
    </source>
</evidence>
<keyword evidence="4" id="KW-0472">Membrane</keyword>
<sequence>MASPEFKSPRGSLEGVNKAASQPASKTNPYIFALGIVGAAIGTMGLMFALIINITPIIWPYVSGIQASNLETTQSSGPNFTLPVPCHSHNDYWRPMPFYSALNVGCIGIEADVWAVQNELYVGHDLGGLSTDRTLTSMYIRPLMELLQSRNLNRDPNLPPLGAYGRKPDLTMVLLVDLKSNPNTSWPLLLERLEPLRQKGWLSHVKNGKFVSRPVTVVGTGDTELRLVNEETPLRDVFFDAPLDQLGEGLYDSLNSYYTSVSFGKSIGKVSSRGLKPEQLEKLRGQISLAHQQGLKARYWGMPYWPLQVRDQLRYILIDEGVDVLNADDLLEAREIFAKRGHLIE</sequence>
<comment type="caution">
    <text evidence="5">The sequence shown here is derived from an EMBL/GenBank/DDBJ whole genome shotgun (WGS) entry which is preliminary data.</text>
</comment>
<evidence type="ECO:0000313" key="5">
    <source>
        <dbReference type="EMBL" id="KAF5671521.1"/>
    </source>
</evidence>
<evidence type="ECO:0000256" key="3">
    <source>
        <dbReference type="SAM" id="MobiDB-lite"/>
    </source>
</evidence>
<dbReference type="Proteomes" id="UP000567885">
    <property type="component" value="Unassembled WGS sequence"/>
</dbReference>
<organism evidence="5 6">
    <name type="scientific">Fusarium heterosporum</name>
    <dbReference type="NCBI Taxonomy" id="42747"/>
    <lineage>
        <taxon>Eukaryota</taxon>
        <taxon>Fungi</taxon>
        <taxon>Dikarya</taxon>
        <taxon>Ascomycota</taxon>
        <taxon>Pezizomycotina</taxon>
        <taxon>Sordariomycetes</taxon>
        <taxon>Hypocreomycetidae</taxon>
        <taxon>Hypocreales</taxon>
        <taxon>Nectriaceae</taxon>
        <taxon>Fusarium</taxon>
        <taxon>Fusarium heterosporum species complex</taxon>
    </lineage>
</organism>
<accession>A0A8H5WTF1</accession>
<protein>
    <recommendedName>
        <fullName evidence="2">Altered inheritance of mitochondria protein 6</fullName>
    </recommendedName>
</protein>
<name>A0A8H5WTF1_FUSHE</name>
<dbReference type="PANTHER" id="PTHR31571">
    <property type="entry name" value="ALTERED INHERITANCE OF MITOCHONDRIA PROTEIN 6"/>
    <property type="match status" value="1"/>
</dbReference>
<feature type="transmembrane region" description="Helical" evidence="4">
    <location>
        <begin position="30"/>
        <end position="52"/>
    </location>
</feature>
<dbReference type="EMBL" id="JAAGWQ010000066">
    <property type="protein sequence ID" value="KAF5671521.1"/>
    <property type="molecule type" value="Genomic_DNA"/>
</dbReference>
<reference evidence="5 6" key="1">
    <citation type="submission" date="2020-05" db="EMBL/GenBank/DDBJ databases">
        <title>Identification and distribution of gene clusters putatively required for synthesis of sphingolipid metabolism inhibitors in phylogenetically diverse species of the filamentous fungus Fusarium.</title>
        <authorList>
            <person name="Kim H.-S."/>
            <person name="Busman M."/>
            <person name="Brown D.W."/>
            <person name="Divon H."/>
            <person name="Uhlig S."/>
            <person name="Proctor R.H."/>
        </authorList>
    </citation>
    <scope>NUCLEOTIDE SEQUENCE [LARGE SCALE GENOMIC DNA]</scope>
    <source>
        <strain evidence="5 6">NRRL 20693</strain>
    </source>
</reference>
<dbReference type="AlphaFoldDB" id="A0A8H5WTF1"/>
<evidence type="ECO:0000256" key="2">
    <source>
        <dbReference type="ARBA" id="ARBA00014286"/>
    </source>
</evidence>
<gene>
    <name evidence="5" type="ORF">FHETE_4091</name>
</gene>
<dbReference type="InterPro" id="IPR017946">
    <property type="entry name" value="PLC-like_Pdiesterase_TIM-brl"/>
</dbReference>
<feature type="region of interest" description="Disordered" evidence="3">
    <location>
        <begin position="1"/>
        <end position="20"/>
    </location>
</feature>
<keyword evidence="4" id="KW-1133">Transmembrane helix</keyword>
<dbReference type="InterPro" id="IPR051236">
    <property type="entry name" value="HAT_RTT109-like"/>
</dbReference>
<dbReference type="SUPFAM" id="SSF51695">
    <property type="entry name" value="PLC-like phosphodiesterases"/>
    <property type="match status" value="1"/>
</dbReference>
<comment type="similarity">
    <text evidence="1">Belongs to the AIM6 family.</text>
</comment>
<dbReference type="OrthoDB" id="4153866at2759"/>
<evidence type="ECO:0000256" key="4">
    <source>
        <dbReference type="SAM" id="Phobius"/>
    </source>
</evidence>
<keyword evidence="4" id="KW-0812">Transmembrane</keyword>
<proteinExistence type="inferred from homology"/>
<dbReference type="GO" id="GO:0008081">
    <property type="term" value="F:phosphoric diester hydrolase activity"/>
    <property type="evidence" value="ECO:0007669"/>
    <property type="project" value="InterPro"/>
</dbReference>
<dbReference type="GO" id="GO:0006629">
    <property type="term" value="P:lipid metabolic process"/>
    <property type="evidence" value="ECO:0007669"/>
    <property type="project" value="InterPro"/>
</dbReference>
<dbReference type="PANTHER" id="PTHR31571:SF1">
    <property type="entry name" value="ALTERED INHERITANCE OF MITOCHONDRIA PROTEIN 6"/>
    <property type="match status" value="1"/>
</dbReference>